<gene>
    <name evidence="2" type="ORF">QBC42DRAFT_345740</name>
</gene>
<protein>
    <submittedName>
        <fullName evidence="2">Ankyrin and HET domain-protein</fullName>
    </submittedName>
</protein>
<evidence type="ECO:0000313" key="3">
    <source>
        <dbReference type="Proteomes" id="UP001321749"/>
    </source>
</evidence>
<dbReference type="InterPro" id="IPR010730">
    <property type="entry name" value="HET"/>
</dbReference>
<comment type="caution">
    <text evidence="2">The sequence shown here is derived from an EMBL/GenBank/DDBJ whole genome shotgun (WGS) entry which is preliminary data.</text>
</comment>
<reference evidence="2" key="1">
    <citation type="journal article" date="2023" name="Mol. Phylogenet. Evol.">
        <title>Genome-scale phylogeny and comparative genomics of the fungal order Sordariales.</title>
        <authorList>
            <person name="Hensen N."/>
            <person name="Bonometti L."/>
            <person name="Westerberg I."/>
            <person name="Brannstrom I.O."/>
            <person name="Guillou S."/>
            <person name="Cros-Aarteil S."/>
            <person name="Calhoun S."/>
            <person name="Haridas S."/>
            <person name="Kuo A."/>
            <person name="Mondo S."/>
            <person name="Pangilinan J."/>
            <person name="Riley R."/>
            <person name="LaButti K."/>
            <person name="Andreopoulos B."/>
            <person name="Lipzen A."/>
            <person name="Chen C."/>
            <person name="Yan M."/>
            <person name="Daum C."/>
            <person name="Ng V."/>
            <person name="Clum A."/>
            <person name="Steindorff A."/>
            <person name="Ohm R.A."/>
            <person name="Martin F."/>
            <person name="Silar P."/>
            <person name="Natvig D.O."/>
            <person name="Lalanne C."/>
            <person name="Gautier V."/>
            <person name="Ament-Velasquez S.L."/>
            <person name="Kruys A."/>
            <person name="Hutchinson M.I."/>
            <person name="Powell A.J."/>
            <person name="Barry K."/>
            <person name="Miller A.N."/>
            <person name="Grigoriev I.V."/>
            <person name="Debuchy R."/>
            <person name="Gladieux P."/>
            <person name="Hiltunen Thoren M."/>
            <person name="Johannesson H."/>
        </authorList>
    </citation>
    <scope>NUCLEOTIDE SEQUENCE</scope>
    <source>
        <strain evidence="2">PSN324</strain>
    </source>
</reference>
<accession>A0AAV9HSE4</accession>
<evidence type="ECO:0000313" key="2">
    <source>
        <dbReference type="EMBL" id="KAK4463253.1"/>
    </source>
</evidence>
<organism evidence="2 3">
    <name type="scientific">Cladorrhinum samala</name>
    <dbReference type="NCBI Taxonomy" id="585594"/>
    <lineage>
        <taxon>Eukaryota</taxon>
        <taxon>Fungi</taxon>
        <taxon>Dikarya</taxon>
        <taxon>Ascomycota</taxon>
        <taxon>Pezizomycotina</taxon>
        <taxon>Sordariomycetes</taxon>
        <taxon>Sordariomycetidae</taxon>
        <taxon>Sordariales</taxon>
        <taxon>Podosporaceae</taxon>
        <taxon>Cladorrhinum</taxon>
    </lineage>
</organism>
<evidence type="ECO:0000259" key="1">
    <source>
        <dbReference type="Pfam" id="PF06985"/>
    </source>
</evidence>
<dbReference type="Pfam" id="PF26639">
    <property type="entry name" value="Het-6_barrel"/>
    <property type="match status" value="1"/>
</dbReference>
<dbReference type="Pfam" id="PF06985">
    <property type="entry name" value="HET"/>
    <property type="match status" value="1"/>
</dbReference>
<keyword evidence="3" id="KW-1185">Reference proteome</keyword>
<feature type="domain" description="Heterokaryon incompatibility" evidence="1">
    <location>
        <begin position="53"/>
        <end position="210"/>
    </location>
</feature>
<dbReference type="AlphaFoldDB" id="A0AAV9HSE4"/>
<sequence>MATDDRQEYRFERLTQENSIRVLYLFPGERDDPLSGRLFPTTLEAVSNNLVSYEALSYEWGSPNKTCPFRLGTGRTIWITESLHDALRDLRYDRKSNKLRAIWADGICINQGDTQEVEQQVAIMGEVYRKAVRVVTYTGPERDGSSMAIEFARYLFNYAISRRGENSDPRLHSTDQLEELGLPPISDPRWPALRTLLLRGWASRCWCAHEFLLNRNLILMAGRVELHEWNLLPNIVELVFARRLPIYLLPGPVVDPYGLAECLANLNQMREWIWVDERPFDLGTLLQFSHSFRATNPRDKVYSILGLAHDRQDFSLRIDYDRPVASLYTKVASRIFYKTQNLSLLDDVLFPKSVPELPSWVPDWSTCEYGYAGVAEDEIYSAAGSTFCKIRVHPSENRLEVAGSLVARLTNISSPILPHYRRTDPVDTPARQRWLKEQQEFVNQLGSYPTGEDPTDVLWRTLLGNLTAHHQVAGNNYRAYYDAHFRLGHDSSAKERRSAMTFIDSVRRKSRSRRLAALSSRHLGAVPLVAREGDYICMFHGARQLFVVREAAQRGQFEFVGSAYVHGLMDGEVLDASWYREEMISLV</sequence>
<name>A0AAV9HSE4_9PEZI</name>
<dbReference type="InterPro" id="IPR052895">
    <property type="entry name" value="HetReg/Transcr_Mod"/>
</dbReference>
<dbReference type="Proteomes" id="UP001321749">
    <property type="component" value="Unassembled WGS sequence"/>
</dbReference>
<proteinExistence type="predicted"/>
<dbReference type="PANTHER" id="PTHR24148:SF73">
    <property type="entry name" value="HET DOMAIN PROTEIN (AFU_ORTHOLOGUE AFUA_8G01020)"/>
    <property type="match status" value="1"/>
</dbReference>
<dbReference type="EMBL" id="MU864962">
    <property type="protein sequence ID" value="KAK4463253.1"/>
    <property type="molecule type" value="Genomic_DNA"/>
</dbReference>
<reference evidence="2" key="2">
    <citation type="submission" date="2023-06" db="EMBL/GenBank/DDBJ databases">
        <authorList>
            <consortium name="Lawrence Berkeley National Laboratory"/>
            <person name="Mondo S.J."/>
            <person name="Hensen N."/>
            <person name="Bonometti L."/>
            <person name="Westerberg I."/>
            <person name="Brannstrom I.O."/>
            <person name="Guillou S."/>
            <person name="Cros-Aarteil S."/>
            <person name="Calhoun S."/>
            <person name="Haridas S."/>
            <person name="Kuo A."/>
            <person name="Pangilinan J."/>
            <person name="Riley R."/>
            <person name="Labutti K."/>
            <person name="Andreopoulos B."/>
            <person name="Lipzen A."/>
            <person name="Chen C."/>
            <person name="Yanf M."/>
            <person name="Daum C."/>
            <person name="Ng V."/>
            <person name="Clum A."/>
            <person name="Steindorff A."/>
            <person name="Ohm R."/>
            <person name="Martin F."/>
            <person name="Silar P."/>
            <person name="Natvig D."/>
            <person name="Lalanne C."/>
            <person name="Gautier V."/>
            <person name="Ament-Velasquez S.L."/>
            <person name="Kruys A."/>
            <person name="Hutchinson M.I."/>
            <person name="Powell A.J."/>
            <person name="Barry K."/>
            <person name="Miller A.N."/>
            <person name="Grigoriev I.V."/>
            <person name="Debuchy R."/>
            <person name="Gladieux P."/>
            <person name="Thoren M.H."/>
            <person name="Johannesson H."/>
        </authorList>
    </citation>
    <scope>NUCLEOTIDE SEQUENCE</scope>
    <source>
        <strain evidence="2">PSN324</strain>
    </source>
</reference>
<dbReference type="PANTHER" id="PTHR24148">
    <property type="entry name" value="ANKYRIN REPEAT DOMAIN-CONTAINING PROTEIN 39 HOMOLOG-RELATED"/>
    <property type="match status" value="1"/>
</dbReference>